<name>A0A094Q9A6_9ZZZZ</name>
<organism evidence="2">
    <name type="scientific">freshwater metagenome</name>
    <dbReference type="NCBI Taxonomy" id="449393"/>
    <lineage>
        <taxon>unclassified sequences</taxon>
        <taxon>metagenomes</taxon>
        <taxon>ecological metagenomes</taxon>
    </lineage>
</organism>
<gene>
    <name evidence="2" type="ORF">GM51_7755</name>
</gene>
<feature type="domain" description="Helix-turn-helix" evidence="1">
    <location>
        <begin position="14"/>
        <end position="62"/>
    </location>
</feature>
<evidence type="ECO:0000259" key="1">
    <source>
        <dbReference type="Pfam" id="PF12728"/>
    </source>
</evidence>
<dbReference type="AlphaFoldDB" id="A0A094Q9A6"/>
<sequence length="82" mass="9535">MYTFSLMMAGSEDWLDVTEAAAYLRKSKHWVYQNRVRLAIPCRRIGGSIRFNKKELDIWIEDSNGGSHTPRLQNAIPRKIIL</sequence>
<evidence type="ECO:0000313" key="2">
    <source>
        <dbReference type="EMBL" id="KGA18719.1"/>
    </source>
</evidence>
<dbReference type="Pfam" id="PF12728">
    <property type="entry name" value="HTH_17"/>
    <property type="match status" value="1"/>
</dbReference>
<dbReference type="EMBL" id="JNSL01000039">
    <property type="protein sequence ID" value="KGA18719.1"/>
    <property type="molecule type" value="Genomic_DNA"/>
</dbReference>
<dbReference type="InterPro" id="IPR041657">
    <property type="entry name" value="HTH_17"/>
</dbReference>
<protein>
    <recommendedName>
        <fullName evidence="1">Helix-turn-helix domain-containing protein</fullName>
    </recommendedName>
</protein>
<reference evidence="2" key="1">
    <citation type="submission" date="2014-06" db="EMBL/GenBank/DDBJ databases">
        <title>Key roles for freshwater Actinobacteria revealed by deep metagenomic sequencing.</title>
        <authorList>
            <person name="Ghai R."/>
            <person name="Mizuno C.M."/>
            <person name="Picazo A."/>
            <person name="Camacho A."/>
            <person name="Rodriguez-Valera F."/>
        </authorList>
    </citation>
    <scope>NUCLEOTIDE SEQUENCE</scope>
</reference>
<comment type="caution">
    <text evidence="2">The sequence shown here is derived from an EMBL/GenBank/DDBJ whole genome shotgun (WGS) entry which is preliminary data.</text>
</comment>
<proteinExistence type="predicted"/>
<accession>A0A094Q9A6</accession>